<dbReference type="PANTHER" id="PTHR43313">
    <property type="entry name" value="SHORT-CHAIN DEHYDROGENASE/REDUCTASE FAMILY 9C"/>
    <property type="match status" value="1"/>
</dbReference>
<name>A0A814C359_ADIRI</name>
<dbReference type="Pfam" id="PF00106">
    <property type="entry name" value="adh_short"/>
    <property type="match status" value="1"/>
</dbReference>
<evidence type="ECO:0000256" key="1">
    <source>
        <dbReference type="ARBA" id="ARBA00023002"/>
    </source>
</evidence>
<dbReference type="Gene3D" id="3.40.50.720">
    <property type="entry name" value="NAD(P)-binding Rossmann-like Domain"/>
    <property type="match status" value="1"/>
</dbReference>
<organism evidence="3 4">
    <name type="scientific">Adineta ricciae</name>
    <name type="common">Rotifer</name>
    <dbReference type="NCBI Taxonomy" id="249248"/>
    <lineage>
        <taxon>Eukaryota</taxon>
        <taxon>Metazoa</taxon>
        <taxon>Spiralia</taxon>
        <taxon>Gnathifera</taxon>
        <taxon>Rotifera</taxon>
        <taxon>Eurotatoria</taxon>
        <taxon>Bdelloidea</taxon>
        <taxon>Adinetida</taxon>
        <taxon>Adinetidae</taxon>
        <taxon>Adineta</taxon>
    </lineage>
</organism>
<dbReference type="PROSITE" id="PS00061">
    <property type="entry name" value="ADH_SHORT"/>
    <property type="match status" value="1"/>
</dbReference>
<dbReference type="GO" id="GO:0016491">
    <property type="term" value="F:oxidoreductase activity"/>
    <property type="evidence" value="ECO:0007669"/>
    <property type="project" value="UniProtKB-KW"/>
</dbReference>
<dbReference type="OrthoDB" id="294295at2759"/>
<proteinExistence type="inferred from homology"/>
<dbReference type="PRINTS" id="PR00080">
    <property type="entry name" value="SDRFAMILY"/>
</dbReference>
<dbReference type="InterPro" id="IPR036291">
    <property type="entry name" value="NAD(P)-bd_dom_sf"/>
</dbReference>
<dbReference type="AlphaFoldDB" id="A0A814C359"/>
<dbReference type="InterPro" id="IPR002347">
    <property type="entry name" value="SDR_fam"/>
</dbReference>
<evidence type="ECO:0000313" key="4">
    <source>
        <dbReference type="Proteomes" id="UP000663852"/>
    </source>
</evidence>
<dbReference type="InterPro" id="IPR020904">
    <property type="entry name" value="Sc_DH/Rdtase_CS"/>
</dbReference>
<reference evidence="3" key="1">
    <citation type="submission" date="2021-02" db="EMBL/GenBank/DDBJ databases">
        <authorList>
            <person name="Nowell W R."/>
        </authorList>
    </citation>
    <scope>NUCLEOTIDE SEQUENCE</scope>
</reference>
<dbReference type="EMBL" id="CAJNOJ010000042">
    <property type="protein sequence ID" value="CAF0935448.1"/>
    <property type="molecule type" value="Genomic_DNA"/>
</dbReference>
<accession>A0A814C359</accession>
<dbReference type="PANTHER" id="PTHR43313:SF1">
    <property type="entry name" value="3BETA-HYDROXYSTEROID DEHYDROGENASE DHS-16"/>
    <property type="match status" value="1"/>
</dbReference>
<gene>
    <name evidence="3" type="ORF">EDS130_LOCUS11527</name>
</gene>
<protein>
    <submittedName>
        <fullName evidence="3">Uncharacterized protein</fullName>
    </submittedName>
</protein>
<dbReference type="Proteomes" id="UP000663852">
    <property type="component" value="Unassembled WGS sequence"/>
</dbReference>
<sequence length="321" mass="36837">MFSIFVSLLTLYLIYRLYQCLFLSRTIDPRNKSVLISGCDTGVGYLSAIELDKKGFHVFVGVLRQDNIILLKEKLSSRATVFRLDITKQEDIDEAYDLITGKVDTLYGLVNNAGIMTHGCVDWTSMQMMRKVMDVNYFGHVNMTKKFLPLLIKKRDSRIVNVVSAAGFFAFPNTSAYSASKYAMKAFSDCLRREMSPWNLRVSTIEPGALKTPMMETYEQTWRDVWNQLSTDVQQRWGIDYLNKNITKAVNSPFMIHADNPLTVVRAIEHALMKVKPWVHYRPGWQGKLIFFVLYLSPAWLSDKIIASVWNFVPAGVRQQS</sequence>
<dbReference type="PRINTS" id="PR00081">
    <property type="entry name" value="GDHRDH"/>
</dbReference>
<evidence type="ECO:0000313" key="3">
    <source>
        <dbReference type="EMBL" id="CAF0935448.1"/>
    </source>
</evidence>
<comment type="caution">
    <text evidence="3">The sequence shown here is derived from an EMBL/GenBank/DDBJ whole genome shotgun (WGS) entry which is preliminary data.</text>
</comment>
<dbReference type="GO" id="GO:0008202">
    <property type="term" value="P:steroid metabolic process"/>
    <property type="evidence" value="ECO:0007669"/>
    <property type="project" value="TreeGrafter"/>
</dbReference>
<comment type="similarity">
    <text evidence="2">Belongs to the short-chain dehydrogenases/reductases (SDR) family.</text>
</comment>
<dbReference type="SUPFAM" id="SSF51735">
    <property type="entry name" value="NAD(P)-binding Rossmann-fold domains"/>
    <property type="match status" value="1"/>
</dbReference>
<keyword evidence="1" id="KW-0560">Oxidoreductase</keyword>
<evidence type="ECO:0000256" key="2">
    <source>
        <dbReference type="RuleBase" id="RU000363"/>
    </source>
</evidence>